<sequence length="179" mass="20154">MGWHIAPRDQRGHFVGKPIRTLGLLLTACLILPATLSADEQTLALSDFFLVDSSGEARDQRVEHDERLRRMDKTLQAELSRSGSFSLVEMNCPSQGCSGQAMKLDELLGRAQAAGARFLVVGAVEKMSTLVLWSRLEVYEIASRKMVFDRLFTFRGDNDEAWQRAAHYMARDLIRNAPR</sequence>
<protein>
    <submittedName>
        <fullName evidence="1">DUF2380 domain-containing protein</fullName>
    </submittedName>
</protein>
<reference evidence="1 2" key="1">
    <citation type="submission" date="2018-11" db="EMBL/GenBank/DDBJ databases">
        <title>Pseudaminobacter arsenicus sp. nov., an arsenic-resistant bacterium isolated from arsenic-rich aquifers.</title>
        <authorList>
            <person name="Mu Y."/>
        </authorList>
    </citation>
    <scope>NUCLEOTIDE SEQUENCE [LARGE SCALE GENOMIC DNA]</scope>
    <source>
        <strain evidence="1 2">CB3</strain>
    </source>
</reference>
<organism evidence="1 2">
    <name type="scientific">Borborobacter arsenicus</name>
    <dbReference type="NCBI Taxonomy" id="1851146"/>
    <lineage>
        <taxon>Bacteria</taxon>
        <taxon>Pseudomonadati</taxon>
        <taxon>Pseudomonadota</taxon>
        <taxon>Alphaproteobacteria</taxon>
        <taxon>Hyphomicrobiales</taxon>
        <taxon>Phyllobacteriaceae</taxon>
        <taxon>Borborobacter</taxon>
    </lineage>
</organism>
<evidence type="ECO:0000313" key="1">
    <source>
        <dbReference type="EMBL" id="RUM97578.1"/>
    </source>
</evidence>
<gene>
    <name evidence="1" type="ORF">EET67_13080</name>
</gene>
<accession>A0A432V608</accession>
<proteinExistence type="predicted"/>
<dbReference type="InterPro" id="IPR021698">
    <property type="entry name" value="DUF3280"/>
</dbReference>
<dbReference type="EMBL" id="RKST01000011">
    <property type="protein sequence ID" value="RUM97578.1"/>
    <property type="molecule type" value="Genomic_DNA"/>
</dbReference>
<keyword evidence="2" id="KW-1185">Reference proteome</keyword>
<evidence type="ECO:0000313" key="2">
    <source>
        <dbReference type="Proteomes" id="UP000281647"/>
    </source>
</evidence>
<name>A0A432V608_9HYPH</name>
<comment type="caution">
    <text evidence="1">The sequence shown here is derived from an EMBL/GenBank/DDBJ whole genome shotgun (WGS) entry which is preliminary data.</text>
</comment>
<dbReference type="AlphaFoldDB" id="A0A432V608"/>
<dbReference type="OrthoDB" id="8442682at2"/>
<dbReference type="RefSeq" id="WP_128627170.1">
    <property type="nucleotide sequence ID" value="NZ_RKST01000011.1"/>
</dbReference>
<dbReference type="Gene3D" id="3.40.50.10070">
    <property type="entry name" value="TolB, N-terminal domain"/>
    <property type="match status" value="1"/>
</dbReference>
<dbReference type="Pfam" id="PF11684">
    <property type="entry name" value="DUF3280"/>
    <property type="match status" value="1"/>
</dbReference>
<dbReference type="SUPFAM" id="SSF52964">
    <property type="entry name" value="TolB, N-terminal domain"/>
    <property type="match status" value="1"/>
</dbReference>
<dbReference type="Proteomes" id="UP000281647">
    <property type="component" value="Unassembled WGS sequence"/>
</dbReference>